<feature type="transmembrane region" description="Helical" evidence="2">
    <location>
        <begin position="161"/>
        <end position="180"/>
    </location>
</feature>
<feature type="transmembrane region" description="Helical" evidence="2">
    <location>
        <begin position="217"/>
        <end position="234"/>
    </location>
</feature>
<keyword evidence="2" id="KW-0812">Transmembrane</keyword>
<dbReference type="Proteomes" id="UP001634747">
    <property type="component" value="Unassembled WGS sequence"/>
</dbReference>
<feature type="transmembrane region" description="Helical" evidence="2">
    <location>
        <begin position="38"/>
        <end position="58"/>
    </location>
</feature>
<dbReference type="PANTHER" id="PTHR43592">
    <property type="entry name" value="CAAX AMINO TERMINAL PROTEASE"/>
    <property type="match status" value="1"/>
</dbReference>
<organism evidence="4 5">
    <name type="scientific">Terriglobus aquaticus</name>
    <dbReference type="NCBI Taxonomy" id="940139"/>
    <lineage>
        <taxon>Bacteria</taxon>
        <taxon>Pseudomonadati</taxon>
        <taxon>Acidobacteriota</taxon>
        <taxon>Terriglobia</taxon>
        <taxon>Terriglobales</taxon>
        <taxon>Acidobacteriaceae</taxon>
        <taxon>Terriglobus</taxon>
    </lineage>
</organism>
<name>A0ABW9KNQ8_9BACT</name>
<protein>
    <submittedName>
        <fullName evidence="4">Lysostaphin resistance A-like protein</fullName>
    </submittedName>
</protein>
<feature type="transmembrane region" description="Helical" evidence="2">
    <location>
        <begin position="264"/>
        <end position="285"/>
    </location>
</feature>
<evidence type="ECO:0000313" key="5">
    <source>
        <dbReference type="Proteomes" id="UP001634747"/>
    </source>
</evidence>
<dbReference type="Pfam" id="PF02517">
    <property type="entry name" value="Rce1-like"/>
    <property type="match status" value="1"/>
</dbReference>
<comment type="caution">
    <text evidence="4">The sequence shown here is derived from an EMBL/GenBank/DDBJ whole genome shotgun (WGS) entry which is preliminary data.</text>
</comment>
<feature type="region of interest" description="Disordered" evidence="1">
    <location>
        <begin position="1"/>
        <end position="30"/>
    </location>
</feature>
<feature type="domain" description="CAAX prenyl protease 2/Lysostaphin resistance protein A-like" evidence="3">
    <location>
        <begin position="161"/>
        <end position="276"/>
    </location>
</feature>
<gene>
    <name evidence="4" type="ORF">ACK2TP_10270</name>
</gene>
<keyword evidence="2" id="KW-0472">Membrane</keyword>
<evidence type="ECO:0000256" key="1">
    <source>
        <dbReference type="SAM" id="MobiDB-lite"/>
    </source>
</evidence>
<dbReference type="InterPro" id="IPR003675">
    <property type="entry name" value="Rce1/LyrA-like_dom"/>
</dbReference>
<sequence length="297" mass="32739">MIFRSAGPDSVAEPHAWDDPSASPQPPRLPRQPHAGSTLLVLTLLGLSMALVSFVAIYGFRRLHHIQQSDIGAYSHPLLSIAIEFFAYALTAAAAYPLLRALWQRPVGSVLEMNWARARPVSPILVASGLCLAVAAQLAAARMSLPKNMPIDNFFHSSRDIWFMAIFGTLFAPIAEEILFRGFLLKTFAIAFDWTRQYFGDAESAFWRDTDQTSTPAWIFGAVISSALFAGMHAAQLGKAWNAVAVLSLVGLILSAVRIRMRSVWASSLLHMGYNGLLFVMVFFATDGFRHLDKLSR</sequence>
<evidence type="ECO:0000313" key="4">
    <source>
        <dbReference type="EMBL" id="MFN2976149.1"/>
    </source>
</evidence>
<dbReference type="EMBL" id="JBJYXY010000001">
    <property type="protein sequence ID" value="MFN2976149.1"/>
    <property type="molecule type" value="Genomic_DNA"/>
</dbReference>
<feature type="transmembrane region" description="Helical" evidence="2">
    <location>
        <begin position="240"/>
        <end position="257"/>
    </location>
</feature>
<accession>A0ABW9KNQ8</accession>
<keyword evidence="5" id="KW-1185">Reference proteome</keyword>
<feature type="transmembrane region" description="Helical" evidence="2">
    <location>
        <begin position="78"/>
        <end position="99"/>
    </location>
</feature>
<dbReference type="PANTHER" id="PTHR43592:SF15">
    <property type="entry name" value="CAAX AMINO TERMINAL PROTEASE FAMILY PROTEIN"/>
    <property type="match status" value="1"/>
</dbReference>
<feature type="transmembrane region" description="Helical" evidence="2">
    <location>
        <begin position="120"/>
        <end position="141"/>
    </location>
</feature>
<dbReference type="RefSeq" id="WP_263412361.1">
    <property type="nucleotide sequence ID" value="NZ_BAABBH010000001.1"/>
</dbReference>
<evidence type="ECO:0000259" key="3">
    <source>
        <dbReference type="Pfam" id="PF02517"/>
    </source>
</evidence>
<keyword evidence="2" id="KW-1133">Transmembrane helix</keyword>
<evidence type="ECO:0000256" key="2">
    <source>
        <dbReference type="SAM" id="Phobius"/>
    </source>
</evidence>
<reference evidence="4 5" key="1">
    <citation type="submission" date="2024-12" db="EMBL/GenBank/DDBJ databases">
        <authorList>
            <person name="Lee Y."/>
        </authorList>
    </citation>
    <scope>NUCLEOTIDE SEQUENCE [LARGE SCALE GENOMIC DNA]</scope>
    <source>
        <strain evidence="4 5">03SUJ4</strain>
    </source>
</reference>
<proteinExistence type="predicted"/>